<feature type="domain" description="NIF system FeS cluster assembly NifU C-terminal" evidence="3">
    <location>
        <begin position="191"/>
        <end position="253"/>
    </location>
</feature>
<dbReference type="Pfam" id="PF01592">
    <property type="entry name" value="NifU_N"/>
    <property type="match status" value="1"/>
</dbReference>
<evidence type="ECO:0000313" key="5">
    <source>
        <dbReference type="EMBL" id="ANH78656.1"/>
    </source>
</evidence>
<dbReference type="Gene3D" id="3.90.1010.10">
    <property type="match status" value="1"/>
</dbReference>
<dbReference type="STRING" id="1806891.Cs308_0485"/>
<sequence>MTIPFQPIAFWATLSKKVMKKFLTPYCAGMFSEEEAAAKDAHLIIGRQGHRLIGNCVFLYWLVDKTNGKILDAKFQYFGHPYLIPLAETICNLVVNKSYADAYKITLDDIDQSLRTHQHQAALPPDSLPLYHLIIDALDIAIEQCLNIPLEDGSLPLQESPINLDFEDANPYTQEDWEELPAEKKLQILHSIIEQKINPYVAMDGGEVAIETLEDNLVTIAYSGNCSGCLSSVGTTLNSIGQLLKAYVYPELQIKVNEDSLNFSTSL</sequence>
<evidence type="ECO:0000256" key="2">
    <source>
        <dbReference type="ARBA" id="ARBA00023231"/>
    </source>
</evidence>
<proteinExistence type="predicted"/>
<dbReference type="OrthoDB" id="9808097at2"/>
<dbReference type="KEGG" id="csaz:Cs308_0485"/>
<dbReference type="RefSeq" id="WP_066482131.1">
    <property type="nucleotide sequence ID" value="NZ_CP014639.1"/>
</dbReference>
<dbReference type="SUPFAM" id="SSF117916">
    <property type="entry name" value="Fe-S cluster assembly (FSCA) domain-like"/>
    <property type="match status" value="1"/>
</dbReference>
<protein>
    <recommendedName>
        <fullName evidence="1">Nitrogen fixation protein NifU</fullName>
    </recommendedName>
</protein>
<organism evidence="5 6">
    <name type="scientific">Candidatus Chlamydia sanziniae</name>
    <dbReference type="NCBI Taxonomy" id="1806891"/>
    <lineage>
        <taxon>Bacteria</taxon>
        <taxon>Pseudomonadati</taxon>
        <taxon>Chlamydiota</taxon>
        <taxon>Chlamydiia</taxon>
        <taxon>Chlamydiales</taxon>
        <taxon>Chlamydiaceae</taxon>
        <taxon>Chlamydia/Chlamydophila group</taxon>
        <taxon>Chlamydia</taxon>
    </lineage>
</organism>
<dbReference type="Proteomes" id="UP000078162">
    <property type="component" value="Chromosome"/>
</dbReference>
<evidence type="ECO:0000313" key="6">
    <source>
        <dbReference type="Proteomes" id="UP000078162"/>
    </source>
</evidence>
<dbReference type="PATRIC" id="fig|1806891.3.peg.477"/>
<dbReference type="Pfam" id="PF01106">
    <property type="entry name" value="NifU"/>
    <property type="match status" value="1"/>
</dbReference>
<feature type="domain" description="NIF system FeS cluster assembly NifU N-terminal" evidence="4">
    <location>
        <begin position="15"/>
        <end position="144"/>
    </location>
</feature>
<evidence type="ECO:0000259" key="4">
    <source>
        <dbReference type="Pfam" id="PF01592"/>
    </source>
</evidence>
<dbReference type="GO" id="GO:0005506">
    <property type="term" value="F:iron ion binding"/>
    <property type="evidence" value="ECO:0007669"/>
    <property type="project" value="InterPro"/>
</dbReference>
<dbReference type="SUPFAM" id="SSF82649">
    <property type="entry name" value="SufE/NifU"/>
    <property type="match status" value="1"/>
</dbReference>
<gene>
    <name evidence="5" type="ORF">Cs308_0485</name>
</gene>
<dbReference type="InterPro" id="IPR001075">
    <property type="entry name" value="NIF_FeS_clus_asmbl_NifU_C"/>
</dbReference>
<dbReference type="InterPro" id="IPR002871">
    <property type="entry name" value="NIF_FeS_clus_asmbl_NifU_N"/>
</dbReference>
<dbReference type="AlphaFoldDB" id="A0A1A9HXK8"/>
<reference evidence="5 6" key="1">
    <citation type="submission" date="2016-03" db="EMBL/GenBank/DDBJ databases">
        <title>Culture-independent genomics supports pathogen discovery for uncultivable bacteria within the genus Chlamydia.</title>
        <authorList>
            <person name="Taylor-Brown A."/>
            <person name="Bachmann N.L."/>
            <person name="Borel N."/>
            <person name="Polkinghorne A."/>
        </authorList>
    </citation>
    <scope>NUCLEOTIDE SEQUENCE [LARGE SCALE GENOMIC DNA]</scope>
    <source>
        <strain evidence="5 6">2742-308</strain>
    </source>
</reference>
<dbReference type="GO" id="GO:0051536">
    <property type="term" value="F:iron-sulfur cluster binding"/>
    <property type="evidence" value="ECO:0007669"/>
    <property type="project" value="InterPro"/>
</dbReference>
<keyword evidence="6" id="KW-1185">Reference proteome</keyword>
<keyword evidence="2" id="KW-0535">Nitrogen fixation</keyword>
<dbReference type="GO" id="GO:0016226">
    <property type="term" value="P:iron-sulfur cluster assembly"/>
    <property type="evidence" value="ECO:0007669"/>
    <property type="project" value="InterPro"/>
</dbReference>
<accession>A0A1A9HXK8</accession>
<evidence type="ECO:0000259" key="3">
    <source>
        <dbReference type="Pfam" id="PF01106"/>
    </source>
</evidence>
<evidence type="ECO:0000256" key="1">
    <source>
        <dbReference type="ARBA" id="ARBA00015278"/>
    </source>
</evidence>
<dbReference type="Gene3D" id="3.30.300.130">
    <property type="entry name" value="Fe-S cluster assembly (FSCA)"/>
    <property type="match status" value="1"/>
</dbReference>
<name>A0A1A9HXK8_9CHLA</name>
<dbReference type="EMBL" id="CP014639">
    <property type="protein sequence ID" value="ANH78656.1"/>
    <property type="molecule type" value="Genomic_DNA"/>
</dbReference>
<dbReference type="InterPro" id="IPR034904">
    <property type="entry name" value="FSCA_dom_sf"/>
</dbReference>